<feature type="transmembrane region" description="Helical" evidence="1">
    <location>
        <begin position="29"/>
        <end position="49"/>
    </location>
</feature>
<protein>
    <recommendedName>
        <fullName evidence="6">Acyl_transf_3 domain-containing protein</fullName>
    </recommendedName>
</protein>
<evidence type="ECO:0000259" key="3">
    <source>
        <dbReference type="Pfam" id="PF19040"/>
    </source>
</evidence>
<dbReference type="Proteomes" id="UP000008281">
    <property type="component" value="Unassembled WGS sequence"/>
</dbReference>
<dbReference type="STRING" id="31234.E3NRZ4"/>
<dbReference type="OMA" id="QPVFENI"/>
<sequence length="662" mass="77136">MRQDIQCLRGLAIIFVLSFHLAPNLFINGLLGVDIFFVISGFLMAKSLTNMNLLDIHQLLLFYYRRFRRILPLYLLSIILIVLMVHLYLPDFLWEHNNRYSLASLLLITNQLVIHDQADYFKEFFSSSTSVNAFLHLWSLSVEMQFYLLVPFIFLGLQFLKNDYLKLTSGILITGFGFLGFAMVLDKFAFNFMFLRLWQFSAGFVALFWIKTNEIRLPEKSENPESKKFTSPISQDDLVILSLTILALCLLPKEINVLVLRPLVTLATALIISSHVDNVQVLFWKFSRFVEHFNVLDFGIQDIKIHRRYLLRDVSGPLAIDSNIPTVFNYKSNCAILLPVIIVISSVVLHHIFEQKYLELNWKSLVPLTIILICGNVLLQYSIRQHSFWTFTYPEDIRDIVEANKAMLPYSWDHDPTRNECVDEKVDIPISAAYIFGYGACQKGNGSFSVMVMGNSYVMNLRDPIRTQFHYNYSTFRYLSFAESYGIYADTASSQIALDVSRKNVEQYKPDVLFIIAKSSLSLKTPILENDTYIEQMNENIKFYEKFAKKIYILGAHPLYRMNFMNSYLLSLLNRPDQLETFHIDRRDEDKEKRNVKLRFSMVNCTKCHFFDLGHLFVKDEKYLTFDRETKISYVDNTVHLSTEGLKLCEPEFKRVAEEIMS</sequence>
<evidence type="ECO:0000256" key="1">
    <source>
        <dbReference type="SAM" id="Phobius"/>
    </source>
</evidence>
<organism evidence="5">
    <name type="scientific">Caenorhabditis remanei</name>
    <name type="common">Caenorhabditis vulgaris</name>
    <dbReference type="NCBI Taxonomy" id="31234"/>
    <lineage>
        <taxon>Eukaryota</taxon>
        <taxon>Metazoa</taxon>
        <taxon>Ecdysozoa</taxon>
        <taxon>Nematoda</taxon>
        <taxon>Chromadorea</taxon>
        <taxon>Rhabditida</taxon>
        <taxon>Rhabditina</taxon>
        <taxon>Rhabditomorpha</taxon>
        <taxon>Rhabditoidea</taxon>
        <taxon>Rhabditidae</taxon>
        <taxon>Peloderinae</taxon>
        <taxon>Caenorhabditis</taxon>
    </lineage>
</organism>
<dbReference type="eggNOG" id="ENOG502S34G">
    <property type="taxonomic scope" value="Eukaryota"/>
</dbReference>
<feature type="domain" description="Acyltransferase 3" evidence="2">
    <location>
        <begin position="4"/>
        <end position="214"/>
    </location>
</feature>
<feature type="transmembrane region" description="Helical" evidence="1">
    <location>
        <begin position="135"/>
        <end position="157"/>
    </location>
</feature>
<dbReference type="AlphaFoldDB" id="E3NRZ4"/>
<dbReference type="PANTHER" id="PTHR23028:SF65">
    <property type="entry name" value="ACYLTRANSFERASE"/>
    <property type="match status" value="1"/>
</dbReference>
<feature type="transmembrane region" description="Helical" evidence="1">
    <location>
        <begin position="334"/>
        <end position="353"/>
    </location>
</feature>
<evidence type="ECO:0000313" key="5">
    <source>
        <dbReference type="Proteomes" id="UP000008281"/>
    </source>
</evidence>
<feature type="transmembrane region" description="Helical" evidence="1">
    <location>
        <begin position="164"/>
        <end position="184"/>
    </location>
</feature>
<feature type="transmembrane region" description="Helical" evidence="1">
    <location>
        <begin position="365"/>
        <end position="383"/>
    </location>
</feature>
<dbReference type="EMBL" id="DS269842">
    <property type="protein sequence ID" value="EFO89128.1"/>
    <property type="molecule type" value="Genomic_DNA"/>
</dbReference>
<keyword evidence="1" id="KW-0472">Membrane</keyword>
<dbReference type="InterPro" id="IPR043968">
    <property type="entry name" value="SGNH"/>
</dbReference>
<dbReference type="GO" id="GO:0000271">
    <property type="term" value="P:polysaccharide biosynthetic process"/>
    <property type="evidence" value="ECO:0007669"/>
    <property type="project" value="TreeGrafter"/>
</dbReference>
<dbReference type="PANTHER" id="PTHR23028">
    <property type="entry name" value="ACETYLTRANSFERASE"/>
    <property type="match status" value="1"/>
</dbReference>
<keyword evidence="1" id="KW-0812">Transmembrane</keyword>
<accession>E3NRZ4</accession>
<dbReference type="GO" id="GO:0016020">
    <property type="term" value="C:membrane"/>
    <property type="evidence" value="ECO:0007669"/>
    <property type="project" value="TreeGrafter"/>
</dbReference>
<dbReference type="Pfam" id="PF01757">
    <property type="entry name" value="Acyl_transf_3"/>
    <property type="match status" value="1"/>
</dbReference>
<dbReference type="GO" id="GO:0016747">
    <property type="term" value="F:acyltransferase activity, transferring groups other than amino-acyl groups"/>
    <property type="evidence" value="ECO:0007669"/>
    <property type="project" value="InterPro"/>
</dbReference>
<keyword evidence="5" id="KW-1185">Reference proteome</keyword>
<evidence type="ECO:0000259" key="2">
    <source>
        <dbReference type="Pfam" id="PF01757"/>
    </source>
</evidence>
<feature type="transmembrane region" description="Helical" evidence="1">
    <location>
        <begin position="7"/>
        <end position="23"/>
    </location>
</feature>
<dbReference type="InParanoid" id="E3NRZ4"/>
<dbReference type="Pfam" id="PF19040">
    <property type="entry name" value="SGNH"/>
    <property type="match status" value="1"/>
</dbReference>
<name>E3NRZ4_CAERE</name>
<dbReference type="InterPro" id="IPR002656">
    <property type="entry name" value="Acyl_transf_3_dom"/>
</dbReference>
<keyword evidence="1" id="KW-1133">Transmembrane helix</keyword>
<feature type="transmembrane region" description="Helical" evidence="1">
    <location>
        <begin position="70"/>
        <end position="89"/>
    </location>
</feature>
<reference evidence="4" key="1">
    <citation type="submission" date="2007-07" db="EMBL/GenBank/DDBJ databases">
        <title>PCAP assembly of the Caenorhabditis remanei genome.</title>
        <authorList>
            <consortium name="The Caenorhabditis remanei Sequencing Consortium"/>
            <person name="Wilson R.K."/>
        </authorList>
    </citation>
    <scope>NUCLEOTIDE SEQUENCE [LARGE SCALE GENOMIC DNA]</scope>
    <source>
        <strain evidence="4">PB4641</strain>
    </source>
</reference>
<dbReference type="OrthoDB" id="10265389at2759"/>
<gene>
    <name evidence="4" type="ORF">CRE_01487</name>
</gene>
<dbReference type="HOGENOM" id="CLU_005679_12_1_1"/>
<feature type="domain" description="SGNH" evidence="3">
    <location>
        <begin position="439"/>
        <end position="654"/>
    </location>
</feature>
<proteinExistence type="predicted"/>
<dbReference type="InterPro" id="IPR050879">
    <property type="entry name" value="Acyltransferase_3"/>
</dbReference>
<evidence type="ECO:0000313" key="4">
    <source>
        <dbReference type="EMBL" id="EFO89128.1"/>
    </source>
</evidence>
<evidence type="ECO:0008006" key="6">
    <source>
        <dbReference type="Google" id="ProtNLM"/>
    </source>
</evidence>
<feature type="transmembrane region" description="Helical" evidence="1">
    <location>
        <begin position="190"/>
        <end position="210"/>
    </location>
</feature>